<dbReference type="GO" id="GO:0016998">
    <property type="term" value="P:cell wall macromolecule catabolic process"/>
    <property type="evidence" value="ECO:0007669"/>
    <property type="project" value="InterPro"/>
</dbReference>
<feature type="chain" id="PRO_5043888299" description="chitinase" evidence="5">
    <location>
        <begin position="29"/>
        <end position="84"/>
    </location>
</feature>
<dbReference type="GO" id="GO:0000272">
    <property type="term" value="P:polysaccharide catabolic process"/>
    <property type="evidence" value="ECO:0007669"/>
    <property type="project" value="UniProtKB-KW"/>
</dbReference>
<dbReference type="EMBL" id="JAGFBR010000010">
    <property type="protein sequence ID" value="KAH0460250.1"/>
    <property type="molecule type" value="Genomic_DNA"/>
</dbReference>
<evidence type="ECO:0000256" key="3">
    <source>
        <dbReference type="ARBA" id="ARBA00023277"/>
    </source>
</evidence>
<dbReference type="GO" id="GO:0006032">
    <property type="term" value="P:chitin catabolic process"/>
    <property type="evidence" value="ECO:0007669"/>
    <property type="project" value="InterPro"/>
</dbReference>
<accession>A0AAV7GYC5</accession>
<organism evidence="7 8">
    <name type="scientific">Dendrobium chrysotoxum</name>
    <name type="common">Orchid</name>
    <dbReference type="NCBI Taxonomy" id="161865"/>
    <lineage>
        <taxon>Eukaryota</taxon>
        <taxon>Viridiplantae</taxon>
        <taxon>Streptophyta</taxon>
        <taxon>Embryophyta</taxon>
        <taxon>Tracheophyta</taxon>
        <taxon>Spermatophyta</taxon>
        <taxon>Magnoliopsida</taxon>
        <taxon>Liliopsida</taxon>
        <taxon>Asparagales</taxon>
        <taxon>Orchidaceae</taxon>
        <taxon>Epidendroideae</taxon>
        <taxon>Malaxideae</taxon>
        <taxon>Dendrobiinae</taxon>
        <taxon>Dendrobium</taxon>
    </lineage>
</organism>
<dbReference type="InterPro" id="IPR023346">
    <property type="entry name" value="Lysozyme-like_dom_sf"/>
</dbReference>
<evidence type="ECO:0000256" key="4">
    <source>
        <dbReference type="ARBA" id="ARBA00023326"/>
    </source>
</evidence>
<evidence type="ECO:0000256" key="5">
    <source>
        <dbReference type="SAM" id="SignalP"/>
    </source>
</evidence>
<proteinExistence type="predicted"/>
<evidence type="ECO:0000313" key="8">
    <source>
        <dbReference type="Proteomes" id="UP000775213"/>
    </source>
</evidence>
<dbReference type="Proteomes" id="UP000775213">
    <property type="component" value="Unassembled WGS sequence"/>
</dbReference>
<keyword evidence="4" id="KW-0624">Polysaccharide degradation</keyword>
<keyword evidence="8" id="KW-1185">Reference proteome</keyword>
<evidence type="ECO:0000313" key="7">
    <source>
        <dbReference type="EMBL" id="KAH0460250.1"/>
    </source>
</evidence>
<evidence type="ECO:0000259" key="6">
    <source>
        <dbReference type="PROSITE" id="PS00773"/>
    </source>
</evidence>
<comment type="catalytic activity">
    <reaction evidence="1">
        <text>Random endo-hydrolysis of N-acetyl-beta-D-glucosaminide (1-&gt;4)-beta-linkages in chitin and chitodextrins.</text>
        <dbReference type="EC" id="3.2.1.14"/>
    </reaction>
</comment>
<dbReference type="SUPFAM" id="SSF53955">
    <property type="entry name" value="Lysozyme-like"/>
    <property type="match status" value="1"/>
</dbReference>
<sequence length="84" mass="9227">MQSMIMLISIKIIAASFLVPLLLIIVAGQNCGCAYIVSQEFVDELMSHADPNCDGNGFYTRDVFLNAWQSFSSFAESPSIDDSK</sequence>
<dbReference type="InterPro" id="IPR000726">
    <property type="entry name" value="Glyco_hydro_19_cat"/>
</dbReference>
<dbReference type="AlphaFoldDB" id="A0AAV7GYC5"/>
<keyword evidence="5" id="KW-0732">Signal</keyword>
<comment type="caution">
    <text evidence="7">The sequence shown here is derived from an EMBL/GenBank/DDBJ whole genome shotgun (WGS) entry which is preliminary data.</text>
</comment>
<protein>
    <recommendedName>
        <fullName evidence="2">chitinase</fullName>
        <ecNumber evidence="2">3.2.1.14</ecNumber>
    </recommendedName>
</protein>
<feature type="signal peptide" evidence="5">
    <location>
        <begin position="1"/>
        <end position="28"/>
    </location>
</feature>
<dbReference type="PROSITE" id="PS00773">
    <property type="entry name" value="CHITINASE_19_1"/>
    <property type="match status" value="1"/>
</dbReference>
<name>A0AAV7GYC5_DENCH</name>
<dbReference type="EC" id="3.2.1.14" evidence="2"/>
<gene>
    <name evidence="7" type="ORF">IEQ34_010913</name>
</gene>
<keyword evidence="3" id="KW-0119">Carbohydrate metabolism</keyword>
<feature type="domain" description="Glycoside hydrolase family 19 catalytic" evidence="6">
    <location>
        <begin position="53"/>
        <end position="75"/>
    </location>
</feature>
<evidence type="ECO:0000256" key="1">
    <source>
        <dbReference type="ARBA" id="ARBA00000822"/>
    </source>
</evidence>
<reference evidence="7 8" key="1">
    <citation type="journal article" date="2021" name="Hortic Res">
        <title>Chromosome-scale assembly of the Dendrobium chrysotoxum genome enhances the understanding of orchid evolution.</title>
        <authorList>
            <person name="Zhang Y."/>
            <person name="Zhang G.Q."/>
            <person name="Zhang D."/>
            <person name="Liu X.D."/>
            <person name="Xu X.Y."/>
            <person name="Sun W.H."/>
            <person name="Yu X."/>
            <person name="Zhu X."/>
            <person name="Wang Z.W."/>
            <person name="Zhao X."/>
            <person name="Zhong W.Y."/>
            <person name="Chen H."/>
            <person name="Yin W.L."/>
            <person name="Huang T."/>
            <person name="Niu S.C."/>
            <person name="Liu Z.J."/>
        </authorList>
    </citation>
    <scope>NUCLEOTIDE SEQUENCE [LARGE SCALE GENOMIC DNA]</scope>
    <source>
        <strain evidence="7">Lindl</strain>
    </source>
</reference>
<evidence type="ECO:0000256" key="2">
    <source>
        <dbReference type="ARBA" id="ARBA00012729"/>
    </source>
</evidence>
<dbReference type="GO" id="GO:0008843">
    <property type="term" value="F:endochitinase activity"/>
    <property type="evidence" value="ECO:0007669"/>
    <property type="project" value="UniProtKB-EC"/>
</dbReference>
<dbReference type="Gene3D" id="1.10.530.10">
    <property type="match status" value="1"/>
</dbReference>